<dbReference type="OrthoDB" id="10059415at2759"/>
<evidence type="ECO:0000313" key="4">
    <source>
        <dbReference type="Ensembl" id="ENSSCAP00000014399.1"/>
    </source>
</evidence>
<evidence type="ECO:0000313" key="5">
    <source>
        <dbReference type="Proteomes" id="UP000694409"/>
    </source>
</evidence>
<reference evidence="4" key="1">
    <citation type="submission" date="2025-08" db="UniProtKB">
        <authorList>
            <consortium name="Ensembl"/>
        </authorList>
    </citation>
    <scope>IDENTIFICATION</scope>
</reference>
<proteinExistence type="inferred from homology"/>
<feature type="coiled-coil region" evidence="3">
    <location>
        <begin position="298"/>
        <end position="377"/>
    </location>
</feature>
<evidence type="ECO:0000256" key="2">
    <source>
        <dbReference type="ARBA" id="ARBA00023054"/>
    </source>
</evidence>
<dbReference type="Proteomes" id="UP000694409">
    <property type="component" value="Unassembled WGS sequence"/>
</dbReference>
<evidence type="ECO:0000256" key="3">
    <source>
        <dbReference type="SAM" id="Coils"/>
    </source>
</evidence>
<dbReference type="AlphaFoldDB" id="A0A8C9NAT1"/>
<dbReference type="CTD" id="1039"/>
<dbReference type="PANTHER" id="PTHR19232">
    <property type="entry name" value="CENTROCORTIN FAMILY MEMBER"/>
    <property type="match status" value="1"/>
</dbReference>
<gene>
    <name evidence="4" type="primary">CDR2</name>
</gene>
<reference evidence="4" key="2">
    <citation type="submission" date="2025-09" db="UniProtKB">
        <authorList>
            <consortium name="Ensembl"/>
        </authorList>
    </citation>
    <scope>IDENTIFICATION</scope>
</reference>
<dbReference type="GO" id="GO:0005737">
    <property type="term" value="C:cytoplasm"/>
    <property type="evidence" value="ECO:0007669"/>
    <property type="project" value="Ensembl"/>
</dbReference>
<evidence type="ECO:0000256" key="1">
    <source>
        <dbReference type="ARBA" id="ARBA00009019"/>
    </source>
</evidence>
<dbReference type="PANTHER" id="PTHR19232:SF1">
    <property type="entry name" value="CEREBELLAR DEGENERATION-RELATED PROTEIN 2"/>
    <property type="match status" value="1"/>
</dbReference>
<dbReference type="GeneID" id="103817672"/>
<comment type="similarity">
    <text evidence="1">Belongs to the CDR2 family.</text>
</comment>
<dbReference type="KEGG" id="scan:103817672"/>
<feature type="coiled-coil region" evidence="3">
    <location>
        <begin position="152"/>
        <end position="249"/>
    </location>
</feature>
<protein>
    <submittedName>
        <fullName evidence="4">Cerebellar deration related protein 2</fullName>
    </submittedName>
</protein>
<dbReference type="Ensembl" id="ENSSCAT00000016143.1">
    <property type="protein sequence ID" value="ENSSCAP00000014399.1"/>
    <property type="gene ID" value="ENSSCAG00000010579.1"/>
</dbReference>
<keyword evidence="2 3" id="KW-0175">Coiled coil</keyword>
<dbReference type="InterPro" id="IPR026079">
    <property type="entry name" value="CDR2"/>
</dbReference>
<keyword evidence="5" id="KW-1185">Reference proteome</keyword>
<organism evidence="4 5">
    <name type="scientific">Serinus canaria</name>
    <name type="common">Island canary</name>
    <name type="synonym">Fringilla canaria</name>
    <dbReference type="NCBI Taxonomy" id="9135"/>
    <lineage>
        <taxon>Eukaryota</taxon>
        <taxon>Metazoa</taxon>
        <taxon>Chordata</taxon>
        <taxon>Craniata</taxon>
        <taxon>Vertebrata</taxon>
        <taxon>Euteleostomi</taxon>
        <taxon>Archelosauria</taxon>
        <taxon>Archosauria</taxon>
        <taxon>Dinosauria</taxon>
        <taxon>Saurischia</taxon>
        <taxon>Theropoda</taxon>
        <taxon>Coelurosauria</taxon>
        <taxon>Aves</taxon>
        <taxon>Neognathae</taxon>
        <taxon>Neoaves</taxon>
        <taxon>Telluraves</taxon>
        <taxon>Australaves</taxon>
        <taxon>Passeriformes</taxon>
        <taxon>Passeroidea</taxon>
        <taxon>Fringillidae</taxon>
        <taxon>Carduelinae</taxon>
        <taxon>Serinus</taxon>
    </lineage>
</organism>
<dbReference type="GeneTree" id="ENSGT00390000018570"/>
<accession>A0A8C9NAT1</accession>
<name>A0A8C9NAT1_SERCA</name>
<sequence length="567" mass="64055">MNSPYDWCTLLSICAAGGSPLAACRRGEARVLCLNRGRRGAGGGSSCHVAAGAARPEGGEVRQSPEPLGNGRRRLLRRGAAAGSARAPFGARGIVGWAPPAQPSVRGRGAMLADSLVEEFEIREDEPWYDQQDLQQDLHLAAELGKTLLDRNTELEESLQQMYATNQEQLQEIEYLTKQVELLRQMNDQHAKVYEQLDVTARELEDTNQKLVAESRASQQKIISLTETIESLQTHIDDLQRQVEELKKPGRGRMSQERSEQPRSMHSFSCLKELYDLRQYFVYDHVFAEKITSMDSQLSPLEEENEKLKKAVTVLQAQLNVEKEKRVTMEEEYSLMVKENCDLERRLADTDLYRARAEELEAEVAEMRQILQSENTLHNAEKLVPESFFISFKESLDRELGQSLADDGLLTVSELEKKALKRSSSESLLSSSAGADILRGHEETCIRRAEAVKQRGISVLNEVDAQYNALKVKYEELLKKCQMDEDSLKHKAVQTLKQYSKDLNVGNTQYDLSASNQEFTVAELSDSSTNAPPEYKALFKEIFSCIRKTKEEIDEHRAKYKTLSSQP</sequence>
<dbReference type="OMA" id="GCRARQK"/>